<evidence type="ECO:0000313" key="1">
    <source>
        <dbReference type="EMBL" id="KAF1025300.1"/>
    </source>
</evidence>
<accession>A0A833PGQ9</accession>
<dbReference type="Proteomes" id="UP000490535">
    <property type="component" value="Unassembled WGS sequence"/>
</dbReference>
<organism evidence="1 2">
    <name type="scientific">Acinetobacter bereziniae</name>
    <name type="common">Acinetobacter genomosp. 10</name>
    <dbReference type="NCBI Taxonomy" id="106648"/>
    <lineage>
        <taxon>Bacteria</taxon>
        <taxon>Pseudomonadati</taxon>
        <taxon>Pseudomonadota</taxon>
        <taxon>Gammaproteobacteria</taxon>
        <taxon>Moraxellales</taxon>
        <taxon>Moraxellaceae</taxon>
        <taxon>Acinetobacter</taxon>
    </lineage>
</organism>
<name>A0A833PGQ9_ACIBZ</name>
<proteinExistence type="predicted"/>
<reference evidence="2" key="1">
    <citation type="journal article" date="2020" name="MBio">
        <title>Horizontal gene transfer to a defensive symbiont with a reduced genome amongst a multipartite beetle microbiome.</title>
        <authorList>
            <person name="Waterworth S.C."/>
            <person name="Florez L.V."/>
            <person name="Rees E.R."/>
            <person name="Hertweck C."/>
            <person name="Kaltenpoth M."/>
            <person name="Kwan J.C."/>
        </authorList>
    </citation>
    <scope>NUCLEOTIDE SEQUENCE [LARGE SCALE GENOMIC DNA]</scope>
</reference>
<sequence length="38" mass="4366">MSLPAWVVDETPVNDLSKAELNQKALMLIATYFQNLWD</sequence>
<dbReference type="AlphaFoldDB" id="A0A833PGQ9"/>
<dbReference type="EMBL" id="WNDP01000042">
    <property type="protein sequence ID" value="KAF1025300.1"/>
    <property type="molecule type" value="Genomic_DNA"/>
</dbReference>
<gene>
    <name evidence="1" type="ORF">GAK29_02012</name>
</gene>
<protein>
    <submittedName>
        <fullName evidence="1">Uncharacterized protein</fullName>
    </submittedName>
</protein>
<comment type="caution">
    <text evidence="1">The sequence shown here is derived from an EMBL/GenBank/DDBJ whole genome shotgun (WGS) entry which is preliminary data.</text>
</comment>
<evidence type="ECO:0000313" key="2">
    <source>
        <dbReference type="Proteomes" id="UP000490535"/>
    </source>
</evidence>